<protein>
    <submittedName>
        <fullName evidence="3">Uncharacterized protein</fullName>
    </submittedName>
</protein>
<keyword evidence="2" id="KW-1133">Transmembrane helix</keyword>
<evidence type="ECO:0000256" key="2">
    <source>
        <dbReference type="SAM" id="Phobius"/>
    </source>
</evidence>
<feature type="compositionally biased region" description="Polar residues" evidence="1">
    <location>
        <begin position="90"/>
        <end position="101"/>
    </location>
</feature>
<proteinExistence type="predicted"/>
<comment type="caution">
    <text evidence="3">The sequence shown here is derived from an EMBL/GenBank/DDBJ whole genome shotgun (WGS) entry which is preliminary data.</text>
</comment>
<evidence type="ECO:0000313" key="4">
    <source>
        <dbReference type="Proteomes" id="UP001321760"/>
    </source>
</evidence>
<gene>
    <name evidence="3" type="ORF">QBC34DRAFT_451772</name>
</gene>
<dbReference type="Gene3D" id="1.20.58.340">
    <property type="entry name" value="Magnesium transport protein CorA, transmembrane region"/>
    <property type="match status" value="1"/>
</dbReference>
<name>A0AAV9G9V7_9PEZI</name>
<reference evidence="3" key="2">
    <citation type="submission" date="2023-05" db="EMBL/GenBank/DDBJ databases">
        <authorList>
            <consortium name="Lawrence Berkeley National Laboratory"/>
            <person name="Steindorff A."/>
            <person name="Hensen N."/>
            <person name="Bonometti L."/>
            <person name="Westerberg I."/>
            <person name="Brannstrom I.O."/>
            <person name="Guillou S."/>
            <person name="Cros-Aarteil S."/>
            <person name="Calhoun S."/>
            <person name="Haridas S."/>
            <person name="Kuo A."/>
            <person name="Mondo S."/>
            <person name="Pangilinan J."/>
            <person name="Riley R."/>
            <person name="Labutti K."/>
            <person name="Andreopoulos B."/>
            <person name="Lipzen A."/>
            <person name="Chen C."/>
            <person name="Yanf M."/>
            <person name="Daum C."/>
            <person name="Ng V."/>
            <person name="Clum A."/>
            <person name="Ohm R."/>
            <person name="Martin F."/>
            <person name="Silar P."/>
            <person name="Natvig D."/>
            <person name="Lalanne C."/>
            <person name="Gautier V."/>
            <person name="Ament-Velasquez S.L."/>
            <person name="Kruys A."/>
            <person name="Hutchinson M.I."/>
            <person name="Powell A.J."/>
            <person name="Barry K."/>
            <person name="Miller A.N."/>
            <person name="Grigoriev I.V."/>
            <person name="Debuchy R."/>
            <person name="Gladieux P."/>
            <person name="Thoren M.H."/>
            <person name="Johannesson H."/>
        </authorList>
    </citation>
    <scope>NUCLEOTIDE SEQUENCE</scope>
    <source>
        <strain evidence="3">PSN243</strain>
    </source>
</reference>
<evidence type="ECO:0000313" key="3">
    <source>
        <dbReference type="EMBL" id="KAK4444780.1"/>
    </source>
</evidence>
<dbReference type="EMBL" id="MU865973">
    <property type="protein sequence ID" value="KAK4444780.1"/>
    <property type="molecule type" value="Genomic_DNA"/>
</dbReference>
<feature type="transmembrane region" description="Helical" evidence="2">
    <location>
        <begin position="195"/>
        <end position="216"/>
    </location>
</feature>
<feature type="transmembrane region" description="Helical" evidence="2">
    <location>
        <begin position="158"/>
        <end position="180"/>
    </location>
</feature>
<keyword evidence="4" id="KW-1185">Reference proteome</keyword>
<reference evidence="3" key="1">
    <citation type="journal article" date="2023" name="Mol. Phylogenet. Evol.">
        <title>Genome-scale phylogeny and comparative genomics of the fungal order Sordariales.</title>
        <authorList>
            <person name="Hensen N."/>
            <person name="Bonometti L."/>
            <person name="Westerberg I."/>
            <person name="Brannstrom I.O."/>
            <person name="Guillou S."/>
            <person name="Cros-Aarteil S."/>
            <person name="Calhoun S."/>
            <person name="Haridas S."/>
            <person name="Kuo A."/>
            <person name="Mondo S."/>
            <person name="Pangilinan J."/>
            <person name="Riley R."/>
            <person name="LaButti K."/>
            <person name="Andreopoulos B."/>
            <person name="Lipzen A."/>
            <person name="Chen C."/>
            <person name="Yan M."/>
            <person name="Daum C."/>
            <person name="Ng V."/>
            <person name="Clum A."/>
            <person name="Steindorff A."/>
            <person name="Ohm R.A."/>
            <person name="Martin F."/>
            <person name="Silar P."/>
            <person name="Natvig D.O."/>
            <person name="Lalanne C."/>
            <person name="Gautier V."/>
            <person name="Ament-Velasquez S.L."/>
            <person name="Kruys A."/>
            <person name="Hutchinson M.I."/>
            <person name="Powell A.J."/>
            <person name="Barry K."/>
            <person name="Miller A.N."/>
            <person name="Grigoriev I.V."/>
            <person name="Debuchy R."/>
            <person name="Gladieux P."/>
            <person name="Hiltunen Thoren M."/>
            <person name="Johannesson H."/>
        </authorList>
    </citation>
    <scope>NUCLEOTIDE SEQUENCE</scope>
    <source>
        <strain evidence="3">PSN243</strain>
    </source>
</reference>
<keyword evidence="2" id="KW-0472">Membrane</keyword>
<evidence type="ECO:0000256" key="1">
    <source>
        <dbReference type="SAM" id="MobiDB-lite"/>
    </source>
</evidence>
<feature type="region of interest" description="Disordered" evidence="1">
    <location>
        <begin position="75"/>
        <end position="104"/>
    </location>
</feature>
<sequence>MSLPDPDPCPTDPYWIHVHVLGHFAAHQDIAVWGIRELVRSREKTRPSINAPNPNYQQDHDIARHAIHGLRDSRTINHNRQPYDQDAQGLYTTPSSRSSNRPGLAHRHIDKKLSFLEYTMQSLNVRSTSNRDRLLNEVQLAFNVVRAAQYDSYSMRTIAFLTLAFLPATFISALFSMSFFDFDAEPASWSVSGKIWIYFAIAGPVTLLTISTWIVWQKLLPPDVVTGWRTRNPVDRWKEDHTSAILSDSIAFK</sequence>
<organism evidence="3 4">
    <name type="scientific">Podospora aff. communis PSN243</name>
    <dbReference type="NCBI Taxonomy" id="3040156"/>
    <lineage>
        <taxon>Eukaryota</taxon>
        <taxon>Fungi</taxon>
        <taxon>Dikarya</taxon>
        <taxon>Ascomycota</taxon>
        <taxon>Pezizomycotina</taxon>
        <taxon>Sordariomycetes</taxon>
        <taxon>Sordariomycetidae</taxon>
        <taxon>Sordariales</taxon>
        <taxon>Podosporaceae</taxon>
        <taxon>Podospora</taxon>
    </lineage>
</organism>
<keyword evidence="2" id="KW-0812">Transmembrane</keyword>
<accession>A0AAV9G9V7</accession>
<dbReference type="Proteomes" id="UP001321760">
    <property type="component" value="Unassembled WGS sequence"/>
</dbReference>
<dbReference type="AlphaFoldDB" id="A0AAV9G9V7"/>